<dbReference type="PANTHER" id="PTHR12307">
    <property type="entry name" value="PROTEIN PHOSPHATASE 1 REGULATORY SUBUNIT"/>
    <property type="match status" value="1"/>
</dbReference>
<dbReference type="InterPro" id="IPR050782">
    <property type="entry name" value="PP1_regulatory_subunit_3"/>
</dbReference>
<reference evidence="3" key="1">
    <citation type="submission" date="2020-07" db="EMBL/GenBank/DDBJ databases">
        <title>Clarias magur genome sequencing, assembly and annotation.</title>
        <authorList>
            <person name="Kushwaha B."/>
            <person name="Kumar R."/>
            <person name="Das P."/>
            <person name="Joshi C.G."/>
            <person name="Kumar D."/>
            <person name="Nagpure N.S."/>
            <person name="Pandey M."/>
            <person name="Agarwal S."/>
            <person name="Srivastava S."/>
            <person name="Singh M."/>
            <person name="Sahoo L."/>
            <person name="Jayasankar P."/>
            <person name="Meher P.K."/>
            <person name="Koringa P.G."/>
            <person name="Iquebal M.A."/>
            <person name="Das S.P."/>
            <person name="Bit A."/>
            <person name="Patnaik S."/>
            <person name="Patel N."/>
            <person name="Shah T.M."/>
            <person name="Hinsu A."/>
            <person name="Jena J.K."/>
        </authorList>
    </citation>
    <scope>NUCLEOTIDE SEQUENCE</scope>
    <source>
        <strain evidence="3">CIFAMagur01</strain>
        <tissue evidence="3">Testis</tissue>
    </source>
</reference>
<name>A0A8J4WTN9_CLAMG</name>
<proteinExistence type="predicted"/>
<dbReference type="Pfam" id="PF03370">
    <property type="entry name" value="CBM_21"/>
    <property type="match status" value="1"/>
</dbReference>
<feature type="region of interest" description="Disordered" evidence="1">
    <location>
        <begin position="255"/>
        <end position="290"/>
    </location>
</feature>
<evidence type="ECO:0000256" key="1">
    <source>
        <dbReference type="SAM" id="MobiDB-lite"/>
    </source>
</evidence>
<evidence type="ECO:0000313" key="3">
    <source>
        <dbReference type="EMBL" id="KAF5890551.1"/>
    </source>
</evidence>
<gene>
    <name evidence="3" type="primary">ppp1r3a</name>
    <name evidence="3" type="ORF">DAT39_019748</name>
</gene>
<protein>
    <submittedName>
        <fullName evidence="3">Protein phosphatase 1 regulatory subunit 3A</fullName>
    </submittedName>
</protein>
<accession>A0A8J4WTN9</accession>
<dbReference type="PROSITE" id="PS51159">
    <property type="entry name" value="CBM21"/>
    <property type="match status" value="1"/>
</dbReference>
<feature type="compositionally biased region" description="Basic and acidic residues" evidence="1">
    <location>
        <begin position="259"/>
        <end position="278"/>
    </location>
</feature>
<dbReference type="PANTHER" id="PTHR12307:SF2">
    <property type="entry name" value="PROTEIN PHOSPHATASE 1 REGULATORY SUBUNIT 3A"/>
    <property type="match status" value="1"/>
</dbReference>
<feature type="region of interest" description="Disordered" evidence="1">
    <location>
        <begin position="1"/>
        <end position="36"/>
    </location>
</feature>
<comment type="caution">
    <text evidence="3">The sequence shown here is derived from an EMBL/GenBank/DDBJ whole genome shotgun (WGS) entry which is preliminary data.</text>
</comment>
<dbReference type="GO" id="GO:2001069">
    <property type="term" value="F:glycogen binding"/>
    <property type="evidence" value="ECO:0007669"/>
    <property type="project" value="TreeGrafter"/>
</dbReference>
<dbReference type="CDD" id="cd22255">
    <property type="entry name" value="PBD_PPP1R3A"/>
    <property type="match status" value="1"/>
</dbReference>
<sequence>MASCYAGPSTLSTWIGDEDEVEKESGDESDESEPEQTFVPVVRRKVSFADAFGLDLVSIKEFDNRIENAERREGEEYYLSCIFSVPTSDEELELRLQQDKLELESIELLPGSSTIRGTVRVLNLSYHKVVYVRTTLDGWQNYFDQLADYVPGSSNGVTDRFSFQLTLMPPFPPDGARVEFCLCYESSAGIFWANSGGMNYVLFCHQRAGRALKEKEGGKEREAEENNQKGKKSCLKAIKKGTCAELKSMDMSIELSEQESYRSTENKEGTTLHNEQCRSGDTLEESCKTL</sequence>
<keyword evidence="4" id="KW-1185">Reference proteome</keyword>
<feature type="compositionally biased region" description="Acidic residues" evidence="1">
    <location>
        <begin position="16"/>
        <end position="34"/>
    </location>
</feature>
<feature type="non-terminal residue" evidence="3">
    <location>
        <position position="290"/>
    </location>
</feature>
<feature type="domain" description="CBM21" evidence="2">
    <location>
        <begin position="93"/>
        <end position="203"/>
    </location>
</feature>
<dbReference type="InterPro" id="IPR005036">
    <property type="entry name" value="CBM21_dom"/>
</dbReference>
<dbReference type="GO" id="GO:0000164">
    <property type="term" value="C:protein phosphatase type 1 complex"/>
    <property type="evidence" value="ECO:0007669"/>
    <property type="project" value="TreeGrafter"/>
</dbReference>
<dbReference type="GO" id="GO:0008157">
    <property type="term" value="F:protein phosphatase 1 binding"/>
    <property type="evidence" value="ECO:0007669"/>
    <property type="project" value="TreeGrafter"/>
</dbReference>
<dbReference type="Gene3D" id="2.60.40.2440">
    <property type="entry name" value="Carbohydrate binding type-21 domain"/>
    <property type="match status" value="1"/>
</dbReference>
<dbReference type="OrthoDB" id="1881at2759"/>
<evidence type="ECO:0000313" key="4">
    <source>
        <dbReference type="Proteomes" id="UP000727407"/>
    </source>
</evidence>
<dbReference type="EMBL" id="QNUK01000673">
    <property type="protein sequence ID" value="KAF5890551.1"/>
    <property type="molecule type" value="Genomic_DNA"/>
</dbReference>
<dbReference type="InterPro" id="IPR038175">
    <property type="entry name" value="CBM21_dom_sf"/>
</dbReference>
<dbReference type="AlphaFoldDB" id="A0A8J4WTN9"/>
<organism evidence="3 4">
    <name type="scientific">Clarias magur</name>
    <name type="common">Asian catfish</name>
    <name type="synonym">Macropteronotus magur</name>
    <dbReference type="NCBI Taxonomy" id="1594786"/>
    <lineage>
        <taxon>Eukaryota</taxon>
        <taxon>Metazoa</taxon>
        <taxon>Chordata</taxon>
        <taxon>Craniata</taxon>
        <taxon>Vertebrata</taxon>
        <taxon>Euteleostomi</taxon>
        <taxon>Actinopterygii</taxon>
        <taxon>Neopterygii</taxon>
        <taxon>Teleostei</taxon>
        <taxon>Ostariophysi</taxon>
        <taxon>Siluriformes</taxon>
        <taxon>Clariidae</taxon>
        <taxon>Clarias</taxon>
    </lineage>
</organism>
<dbReference type="Proteomes" id="UP000727407">
    <property type="component" value="Unassembled WGS sequence"/>
</dbReference>
<evidence type="ECO:0000259" key="2">
    <source>
        <dbReference type="PROSITE" id="PS51159"/>
    </source>
</evidence>
<dbReference type="GO" id="GO:0005979">
    <property type="term" value="P:regulation of glycogen biosynthetic process"/>
    <property type="evidence" value="ECO:0007669"/>
    <property type="project" value="TreeGrafter"/>
</dbReference>